<evidence type="ECO:0000256" key="7">
    <source>
        <dbReference type="ARBA" id="ARBA00022833"/>
    </source>
</evidence>
<dbReference type="Pfam" id="PF00245">
    <property type="entry name" value="Alk_phosphatase"/>
    <property type="match status" value="3"/>
</dbReference>
<evidence type="ECO:0000313" key="11">
    <source>
        <dbReference type="Proteomes" id="UP001501496"/>
    </source>
</evidence>
<keyword evidence="4" id="KW-0597">Phosphoprotein</keyword>
<keyword evidence="5" id="KW-0479">Metal-binding</keyword>
<evidence type="ECO:0000256" key="3">
    <source>
        <dbReference type="ARBA" id="ARBA00005984"/>
    </source>
</evidence>
<sequence length="598" mass="66963">MSHKIIIFYIFLIFFQLSFSQNKSSYIVHSHNDYLQNSPFWSAFSSGANSIEVDVFFKDNKLFVCHTEKEIIEGRTVKSLYLEPLKKALQLKINTFNQLYLMFDVKSEAISTLKSLIKTLKQYPDIIQNKKIKIVISGNRPHTDKYVNYPDYIYFDNQDVNQKFTSKILEKVAFTSVDFKAYSVWNGKGRLTHDDEKRVKAVIAKAKTLQKPFRFWGTPDSKTAWKRFTDMGVDFINTDMPFKCQNYLKTLLNRTYTSNVFSNVYKPSFKNDGSKVPVKNVVLLIGDGNGLSQISSAVLANFGQLTLTQLSHIGLIKTQSADDFVTDSAAAGTALATGEKTNNRAIGVDINGKAIKNITELLDAKGFLTGCITTDKMTGATPSAFYAHQSDRDYSNAIAQELLKSKLSLFIGGGSNDFKSVKLNTKFDLHSDLKSFNSDTNKKVGVFISKGKPLSVLKGRGNLLAEATSKSLAYFKRQQKPFFLMIESAQIDSFGHENDTAGVISETIDFDRAITEAIKYAEENEDTLVLITADHETSGFSIPNGDLDDHTIEGDFSTHDHTAVMVPIFAYGAQAKKFTGVYENNEVFHKIIEVLNVN</sequence>
<comment type="caution">
    <text evidence="10">The sequence shown here is derived from an EMBL/GenBank/DDBJ whole genome shotgun (WGS) entry which is preliminary data.</text>
</comment>
<evidence type="ECO:0000256" key="9">
    <source>
        <dbReference type="RuleBase" id="RU003946"/>
    </source>
</evidence>
<dbReference type="SUPFAM" id="SSF51695">
    <property type="entry name" value="PLC-like phosphodiesterases"/>
    <property type="match status" value="1"/>
</dbReference>
<dbReference type="PROSITE" id="PS00123">
    <property type="entry name" value="ALKALINE_PHOSPHATASE"/>
    <property type="match status" value="1"/>
</dbReference>
<reference evidence="11" key="1">
    <citation type="journal article" date="2019" name="Int. J. Syst. Evol. Microbiol.">
        <title>The Global Catalogue of Microorganisms (GCM) 10K type strain sequencing project: providing services to taxonomists for standard genome sequencing and annotation.</title>
        <authorList>
            <consortium name="The Broad Institute Genomics Platform"/>
            <consortium name="The Broad Institute Genome Sequencing Center for Infectious Disease"/>
            <person name="Wu L."/>
            <person name="Ma J."/>
        </authorList>
    </citation>
    <scope>NUCLEOTIDE SEQUENCE [LARGE SCALE GENOMIC DNA]</scope>
    <source>
        <strain evidence="11">JCM 17630</strain>
    </source>
</reference>
<dbReference type="Gene3D" id="3.40.720.10">
    <property type="entry name" value="Alkaline Phosphatase, subunit A"/>
    <property type="match status" value="1"/>
</dbReference>
<dbReference type="SUPFAM" id="SSF53649">
    <property type="entry name" value="Alkaline phosphatase-like"/>
    <property type="match status" value="1"/>
</dbReference>
<protein>
    <submittedName>
        <fullName evidence="10">Alkaline phosphatase</fullName>
    </submittedName>
</protein>
<dbReference type="RefSeq" id="WP_344786304.1">
    <property type="nucleotide sequence ID" value="NZ_BAABCA010000001.1"/>
</dbReference>
<organism evidence="10 11">
    <name type="scientific">Postechiella marina</name>
    <dbReference type="NCBI Taxonomy" id="943941"/>
    <lineage>
        <taxon>Bacteria</taxon>
        <taxon>Pseudomonadati</taxon>
        <taxon>Bacteroidota</taxon>
        <taxon>Flavobacteriia</taxon>
        <taxon>Flavobacteriales</taxon>
        <taxon>Flavobacteriaceae</taxon>
        <taxon>Postechiella</taxon>
    </lineage>
</organism>
<evidence type="ECO:0000313" key="10">
    <source>
        <dbReference type="EMBL" id="GAA4231261.1"/>
    </source>
</evidence>
<dbReference type="EMBL" id="BAABCA010000001">
    <property type="protein sequence ID" value="GAA4231261.1"/>
    <property type="molecule type" value="Genomic_DNA"/>
</dbReference>
<comment type="cofactor">
    <cofactor evidence="1">
        <name>Mg(2+)</name>
        <dbReference type="ChEBI" id="CHEBI:18420"/>
    </cofactor>
</comment>
<keyword evidence="8" id="KW-0460">Magnesium</keyword>
<evidence type="ECO:0000256" key="2">
    <source>
        <dbReference type="ARBA" id="ARBA00001947"/>
    </source>
</evidence>
<dbReference type="InterPro" id="IPR017850">
    <property type="entry name" value="Alkaline_phosphatase_core_sf"/>
</dbReference>
<dbReference type="PANTHER" id="PTHR11596">
    <property type="entry name" value="ALKALINE PHOSPHATASE"/>
    <property type="match status" value="1"/>
</dbReference>
<dbReference type="SMART" id="SM00098">
    <property type="entry name" value="alkPPc"/>
    <property type="match status" value="1"/>
</dbReference>
<dbReference type="CDD" id="cd16012">
    <property type="entry name" value="ALP"/>
    <property type="match status" value="1"/>
</dbReference>
<keyword evidence="11" id="KW-1185">Reference proteome</keyword>
<evidence type="ECO:0000256" key="8">
    <source>
        <dbReference type="ARBA" id="ARBA00022842"/>
    </source>
</evidence>
<dbReference type="Gene3D" id="3.20.20.190">
    <property type="entry name" value="Phosphatidylinositol (PI) phosphodiesterase"/>
    <property type="match status" value="1"/>
</dbReference>
<dbReference type="PANTHER" id="PTHR11596:SF5">
    <property type="entry name" value="ALKALINE PHOSPHATASE"/>
    <property type="match status" value="1"/>
</dbReference>
<dbReference type="PRINTS" id="PR00113">
    <property type="entry name" value="ALKPHPHTASE"/>
</dbReference>
<evidence type="ECO:0000256" key="4">
    <source>
        <dbReference type="ARBA" id="ARBA00022553"/>
    </source>
</evidence>
<keyword evidence="6" id="KW-0378">Hydrolase</keyword>
<gene>
    <name evidence="10" type="ORF">GCM10022291_03360</name>
</gene>
<dbReference type="InterPro" id="IPR017946">
    <property type="entry name" value="PLC-like_Pdiesterase_TIM-brl"/>
</dbReference>
<proteinExistence type="inferred from homology"/>
<dbReference type="Pfam" id="PF13653">
    <property type="entry name" value="GDPD_2"/>
    <property type="match status" value="1"/>
</dbReference>
<keyword evidence="7" id="KW-0862">Zinc</keyword>
<comment type="similarity">
    <text evidence="3 9">Belongs to the alkaline phosphatase family.</text>
</comment>
<dbReference type="InterPro" id="IPR001952">
    <property type="entry name" value="Alkaline_phosphatase"/>
</dbReference>
<evidence type="ECO:0000256" key="6">
    <source>
        <dbReference type="ARBA" id="ARBA00022801"/>
    </source>
</evidence>
<dbReference type="Proteomes" id="UP001501496">
    <property type="component" value="Unassembled WGS sequence"/>
</dbReference>
<dbReference type="InterPro" id="IPR018299">
    <property type="entry name" value="Alkaline_phosphatase_AS"/>
</dbReference>
<evidence type="ECO:0000256" key="5">
    <source>
        <dbReference type="ARBA" id="ARBA00022723"/>
    </source>
</evidence>
<name>A0ABP8C017_9FLAO</name>
<comment type="cofactor">
    <cofactor evidence="2">
        <name>Zn(2+)</name>
        <dbReference type="ChEBI" id="CHEBI:29105"/>
    </cofactor>
</comment>
<accession>A0ABP8C017</accession>
<evidence type="ECO:0000256" key="1">
    <source>
        <dbReference type="ARBA" id="ARBA00001946"/>
    </source>
</evidence>